<dbReference type="EMBL" id="BSXT01000025">
    <property type="protein sequence ID" value="GMF15124.1"/>
    <property type="molecule type" value="Genomic_DNA"/>
</dbReference>
<gene>
    <name evidence="1" type="ORF">Pfra01_000030600</name>
</gene>
<proteinExistence type="predicted"/>
<dbReference type="AlphaFoldDB" id="A0A9W6TKL3"/>
<name>A0A9W6TKL3_9STRA</name>
<organism evidence="1 2">
    <name type="scientific">Phytophthora fragariaefolia</name>
    <dbReference type="NCBI Taxonomy" id="1490495"/>
    <lineage>
        <taxon>Eukaryota</taxon>
        <taxon>Sar</taxon>
        <taxon>Stramenopiles</taxon>
        <taxon>Oomycota</taxon>
        <taxon>Peronosporomycetes</taxon>
        <taxon>Peronosporales</taxon>
        <taxon>Peronosporaceae</taxon>
        <taxon>Phytophthora</taxon>
    </lineage>
</organism>
<evidence type="ECO:0000313" key="1">
    <source>
        <dbReference type="EMBL" id="GMF15124.1"/>
    </source>
</evidence>
<evidence type="ECO:0000313" key="2">
    <source>
        <dbReference type="Proteomes" id="UP001165121"/>
    </source>
</evidence>
<dbReference type="Proteomes" id="UP001165121">
    <property type="component" value="Unassembled WGS sequence"/>
</dbReference>
<comment type="caution">
    <text evidence="1">The sequence shown here is derived from an EMBL/GenBank/DDBJ whole genome shotgun (WGS) entry which is preliminary data.</text>
</comment>
<reference evidence="1" key="1">
    <citation type="submission" date="2023-04" db="EMBL/GenBank/DDBJ databases">
        <title>Phytophthora fragariaefolia NBRC 109709.</title>
        <authorList>
            <person name="Ichikawa N."/>
            <person name="Sato H."/>
            <person name="Tonouchi N."/>
        </authorList>
    </citation>
    <scope>NUCLEOTIDE SEQUENCE</scope>
    <source>
        <strain evidence="1">NBRC 109709</strain>
    </source>
</reference>
<keyword evidence="2" id="KW-1185">Reference proteome</keyword>
<protein>
    <submittedName>
        <fullName evidence="1">Unnamed protein product</fullName>
    </submittedName>
</protein>
<sequence length="142" mass="15736">MDYGLVMDIGTGRQIELKLEAIHDADYVNDPVDKKSICAYTTMTDGNWVNQLCDELVWEYETPTLFGDNMTSIYMTERSGKHSRVKRIDRSAVAKSADESQCASVLWILNVHTLGVIIFCGSSKGNPTVGCPVATSIRLADR</sequence>
<accession>A0A9W6TKL3</accession>